<keyword evidence="4" id="KW-1185">Reference proteome</keyword>
<proteinExistence type="inferred from homology"/>
<feature type="compositionally biased region" description="Basic and acidic residues" evidence="2">
    <location>
        <begin position="327"/>
        <end position="343"/>
    </location>
</feature>
<evidence type="ECO:0000256" key="1">
    <source>
        <dbReference type="ARBA" id="ARBA00005595"/>
    </source>
</evidence>
<feature type="compositionally biased region" description="Polar residues" evidence="2">
    <location>
        <begin position="232"/>
        <end position="256"/>
    </location>
</feature>
<accession>A0A2G8KB57</accession>
<dbReference type="STRING" id="307972.A0A2G8KB57"/>
<evidence type="ECO:0000313" key="4">
    <source>
        <dbReference type="Proteomes" id="UP000230750"/>
    </source>
</evidence>
<evidence type="ECO:0000256" key="2">
    <source>
        <dbReference type="SAM" id="MobiDB-lite"/>
    </source>
</evidence>
<dbReference type="Proteomes" id="UP000230750">
    <property type="component" value="Unassembled WGS sequence"/>
</dbReference>
<evidence type="ECO:0000313" key="3">
    <source>
        <dbReference type="EMBL" id="PIK45203.1"/>
    </source>
</evidence>
<comment type="caution">
    <text evidence="3">The sequence shown here is derived from an EMBL/GenBank/DDBJ whole genome shotgun (WGS) entry which is preliminary data.</text>
</comment>
<sequence length="459" mass="52538">MAERKQVNKYYPPDFDPRKHKNLDKYHNTHALRERAKKIDQGILVIRFEMPYDIWCEGCKIHIAMGVRYNAEKRKMGYYYSTPIYRFRMKCHLCENYFEIETDPMNCNYKIMFGAQRKNEKWDMAENEQVLTEAANNQLSHDTFISNPSAIPANHYILPFSQDLPSQQSQSSFLPSKLDSHVSPWQLLKSAFSWIQPNRQPSSVLQRRKKQSNQDEAPKTNLDVKELPGNENGETSPTPSSENQSSNKPEQQPTEKPSTKAVEPTQPTTAKPTESPTTPKRDNLVIVDTSVTSPKTSHRQLLRKNRPQKSQPRRRIDQNGLDDGYGDIDKNRVHNTEERDRSNDSNTKAGDGGNFSDTQGAESTEKSQESSTEGGGDESHKTEEAYATETTEEKANETLTTSDIPANAHKIFAFQTNNCREVKHAKLEQRLSVVWKCMSQNVRMLKLIIRDGTRKNKIG</sequence>
<comment type="similarity">
    <text evidence="1">Belongs to the CWC16 family.</text>
</comment>
<dbReference type="PANTHER" id="PTHR12111">
    <property type="entry name" value="SPLICING FACTOR YJU2"/>
    <property type="match status" value="1"/>
</dbReference>
<dbReference type="OrthoDB" id="360327at2759"/>
<feature type="region of interest" description="Disordered" evidence="2">
    <location>
        <begin position="199"/>
        <end position="399"/>
    </location>
</feature>
<dbReference type="PANTHER" id="PTHR12111:SF2">
    <property type="entry name" value="SPLICING FACTOR YJU2B-RELATED"/>
    <property type="match status" value="1"/>
</dbReference>
<name>A0A2G8KB57_STIJA</name>
<dbReference type="EMBL" id="MRZV01000727">
    <property type="protein sequence ID" value="PIK45203.1"/>
    <property type="molecule type" value="Genomic_DNA"/>
</dbReference>
<protein>
    <submittedName>
        <fullName evidence="3">Putative coiled-coil domain-containing protein</fullName>
    </submittedName>
</protein>
<dbReference type="GO" id="GO:0005684">
    <property type="term" value="C:U2-type spliceosomal complex"/>
    <property type="evidence" value="ECO:0007669"/>
    <property type="project" value="TreeGrafter"/>
</dbReference>
<feature type="compositionally biased region" description="Basic and acidic residues" evidence="2">
    <location>
        <begin position="212"/>
        <end position="228"/>
    </location>
</feature>
<dbReference type="GO" id="GO:0000398">
    <property type="term" value="P:mRNA splicing, via spliceosome"/>
    <property type="evidence" value="ECO:0007669"/>
    <property type="project" value="InterPro"/>
</dbReference>
<organism evidence="3 4">
    <name type="scientific">Stichopus japonicus</name>
    <name type="common">Sea cucumber</name>
    <dbReference type="NCBI Taxonomy" id="307972"/>
    <lineage>
        <taxon>Eukaryota</taxon>
        <taxon>Metazoa</taxon>
        <taxon>Echinodermata</taxon>
        <taxon>Eleutherozoa</taxon>
        <taxon>Echinozoa</taxon>
        <taxon>Holothuroidea</taxon>
        <taxon>Aspidochirotacea</taxon>
        <taxon>Aspidochirotida</taxon>
        <taxon>Stichopodidae</taxon>
        <taxon>Apostichopus</taxon>
    </lineage>
</organism>
<feature type="compositionally biased region" description="Basic residues" evidence="2">
    <location>
        <begin position="296"/>
        <end position="313"/>
    </location>
</feature>
<dbReference type="AlphaFoldDB" id="A0A2G8KB57"/>
<reference evidence="3 4" key="1">
    <citation type="journal article" date="2017" name="PLoS Biol.">
        <title>The sea cucumber genome provides insights into morphological evolution and visceral regeneration.</title>
        <authorList>
            <person name="Zhang X."/>
            <person name="Sun L."/>
            <person name="Yuan J."/>
            <person name="Sun Y."/>
            <person name="Gao Y."/>
            <person name="Zhang L."/>
            <person name="Li S."/>
            <person name="Dai H."/>
            <person name="Hamel J.F."/>
            <person name="Liu C."/>
            <person name="Yu Y."/>
            <person name="Liu S."/>
            <person name="Lin W."/>
            <person name="Guo K."/>
            <person name="Jin S."/>
            <person name="Xu P."/>
            <person name="Storey K.B."/>
            <person name="Huan P."/>
            <person name="Zhang T."/>
            <person name="Zhou Y."/>
            <person name="Zhang J."/>
            <person name="Lin C."/>
            <person name="Li X."/>
            <person name="Xing L."/>
            <person name="Huo D."/>
            <person name="Sun M."/>
            <person name="Wang L."/>
            <person name="Mercier A."/>
            <person name="Li F."/>
            <person name="Yang H."/>
            <person name="Xiang J."/>
        </authorList>
    </citation>
    <scope>NUCLEOTIDE SEQUENCE [LARGE SCALE GENOMIC DNA]</scope>
    <source>
        <strain evidence="3">Shaxun</strain>
        <tissue evidence="3">Muscle</tissue>
    </source>
</reference>
<dbReference type="GO" id="GO:0071014">
    <property type="term" value="C:post-mRNA release spliceosomal complex"/>
    <property type="evidence" value="ECO:0007669"/>
    <property type="project" value="TreeGrafter"/>
</dbReference>
<dbReference type="Pfam" id="PF04502">
    <property type="entry name" value="Saf4_Yju2"/>
    <property type="match status" value="1"/>
</dbReference>
<feature type="compositionally biased region" description="Polar residues" evidence="2">
    <location>
        <begin position="265"/>
        <end position="278"/>
    </location>
</feature>
<dbReference type="InterPro" id="IPR007590">
    <property type="entry name" value="Saf4/Yju2"/>
</dbReference>
<gene>
    <name evidence="3" type="ORF">BSL78_17926</name>
</gene>